<dbReference type="RefSeq" id="WP_140914622.1">
    <property type="nucleotide sequence ID" value="NZ_VHHP01000002.1"/>
</dbReference>
<feature type="domain" description="Smr" evidence="1">
    <location>
        <begin position="10"/>
        <end position="81"/>
    </location>
</feature>
<dbReference type="Gene3D" id="3.30.1370.110">
    <property type="match status" value="1"/>
</dbReference>
<accession>A0ABY2Z065</accession>
<dbReference type="SUPFAM" id="SSF160443">
    <property type="entry name" value="SMR domain-like"/>
    <property type="match status" value="1"/>
</dbReference>
<organism evidence="2 3">
    <name type="scientific">Metamycoplasma neophronis</name>
    <dbReference type="NCBI Taxonomy" id="872983"/>
    <lineage>
        <taxon>Bacteria</taxon>
        <taxon>Bacillati</taxon>
        <taxon>Mycoplasmatota</taxon>
        <taxon>Mycoplasmoidales</taxon>
        <taxon>Metamycoplasmataceae</taxon>
        <taxon>Metamycoplasma</taxon>
    </lineage>
</organism>
<gene>
    <name evidence="2" type="ORF">FJR74_00655</name>
</gene>
<keyword evidence="3" id="KW-1185">Reference proteome</keyword>
<proteinExistence type="predicted"/>
<protein>
    <recommendedName>
        <fullName evidence="1">Smr domain-containing protein</fullName>
    </recommendedName>
</protein>
<evidence type="ECO:0000313" key="2">
    <source>
        <dbReference type="EMBL" id="TPR54277.1"/>
    </source>
</evidence>
<dbReference type="PROSITE" id="PS50828">
    <property type="entry name" value="SMR"/>
    <property type="match status" value="1"/>
</dbReference>
<name>A0ABY2Z065_9BACT</name>
<dbReference type="Proteomes" id="UP000316851">
    <property type="component" value="Unassembled WGS sequence"/>
</dbReference>
<evidence type="ECO:0000259" key="1">
    <source>
        <dbReference type="PROSITE" id="PS50828"/>
    </source>
</evidence>
<evidence type="ECO:0000313" key="3">
    <source>
        <dbReference type="Proteomes" id="UP000316851"/>
    </source>
</evidence>
<dbReference type="InterPro" id="IPR002625">
    <property type="entry name" value="Smr_dom"/>
</dbReference>
<comment type="caution">
    <text evidence="2">The sequence shown here is derived from an EMBL/GenBank/DDBJ whole genome shotgun (WGS) entry which is preliminary data.</text>
</comment>
<dbReference type="InterPro" id="IPR036063">
    <property type="entry name" value="Smr_dom_sf"/>
</dbReference>
<dbReference type="EMBL" id="VHHP01000002">
    <property type="protein sequence ID" value="TPR54277.1"/>
    <property type="molecule type" value="Genomic_DNA"/>
</dbReference>
<sequence>MNFRFFPLVLDLHGYDTIEATAATLNALKEFEEDEYMEYIDIIVGIGTGAVKFVVEDLLEEECFPFSYLNKNGSKIRVYKRK</sequence>
<reference evidence="2" key="1">
    <citation type="submission" date="2019-06" db="EMBL/GenBank/DDBJ databases">
        <title>Mycoplasma neophronis type strain whole genome sequence.</title>
        <authorList>
            <person name="Spergser J."/>
        </authorList>
    </citation>
    <scope>NUCLEOTIDE SEQUENCE [LARGE SCALE GENOMIC DNA]</scope>
    <source>
        <strain evidence="2">DSM 24097</strain>
    </source>
</reference>